<reference evidence="2" key="1">
    <citation type="submission" date="2021-12" db="EMBL/GenBank/DDBJ databases">
        <title>Prjna785345.</title>
        <authorList>
            <person name="Rujirawat T."/>
            <person name="Krajaejun T."/>
        </authorList>
    </citation>
    <scope>NUCLEOTIDE SEQUENCE</scope>
    <source>
        <strain evidence="2">Pi057C3</strain>
    </source>
</reference>
<accession>A0AAD5QDG9</accession>
<evidence type="ECO:0000313" key="3">
    <source>
        <dbReference type="Proteomes" id="UP001209570"/>
    </source>
</evidence>
<name>A0AAD5QDG9_PYTIN</name>
<dbReference type="GO" id="GO:0035082">
    <property type="term" value="P:axoneme assembly"/>
    <property type="evidence" value="ECO:0007669"/>
    <property type="project" value="InterPro"/>
</dbReference>
<dbReference type="PANTHER" id="PTHR15977:SF15">
    <property type="entry name" value="CILIA- AND FLAGELLA-ASSOCIATED PROTEIN 46"/>
    <property type="match status" value="1"/>
</dbReference>
<dbReference type="PANTHER" id="PTHR15977">
    <property type="entry name" value="CILIA- AND FLAGELLA-ASSOCIATED PROTEIN 46"/>
    <property type="match status" value="1"/>
</dbReference>
<comment type="caution">
    <text evidence="2">The sequence shown here is derived from an EMBL/GenBank/DDBJ whole genome shotgun (WGS) entry which is preliminary data.</text>
</comment>
<dbReference type="Proteomes" id="UP001209570">
    <property type="component" value="Unassembled WGS sequence"/>
</dbReference>
<sequence length="2447" mass="268748">MAIDRKLRLLLEQARLPATNPAPEHGDAPSGVVQRVPSREILARLERLRDQDAVASVSLPGDLHLSELLTLTGEVAVEQRDFEVAAECVTWFFSEVAATNQYDFLVYNASVTFWQIARPLMKQSTFQFLVPSLSSIIDALRTTGERDVLWLWRLQLALVHAQLDAKQFPQAAKTINDLVDTQLTPLIAGAVAPESVDSRQLKAVYEEALRLQVHVGSMKDAECQKIIPNVKKALQPSNRRASLLLKLQVIKSGALTGTLDAALIELFQDATSLGPSFVVDKTTDDELTAHVHSATDPQAIDAEIILETGIIAAFGAMEPRLASCCDIVLQAKGKSMDPRLRVLHQVLKAVIVALSPPILSASRKLRLEDRKALLLTRRTEGIRALERAFVACKRQQDANMLESVCLYAWNLALPLLQPSTRPHLTRLFSMAASSLEECQSLALGLRVRLLLEVAKLEASADFVAKAQASSAQALSLDYGTLSLTTTTVPTLDELCLQESKWIRRHFDVHLLPLKKRLDTKLSSDDPVSPDQQLAAGVEQLRDSKDSTQRRRQLGRNLETLNAVLATLASRVQENPNWFSSTEALEVLLHVNTLSGVAWKQLKDAGATRSLVSTALETFFPPADAGSARQHVEGSVFHDRSVQLVEIDLRFRLVEVLAAEMQGVVQQHHTAVAAQRDAKTKTAPASTVNRKPVRAKRDDELDTIAMLSFSRDAFVFGTKIPPFDAPTRSDLTEEEHAQVHERCVELERRLSQLKRDVLQQLTTALRVATRIEWPFVIENTAVYIWNYHFHIFRRIIGSPTAVASSVLPETIAALEAAVAALEPVATSQPMGEAAELLATMALGLALLNEKLGRLDKVNTTVEAFLKRKLGTPTSSSVGLPSVASVPSLYLKRFAELKARVQMQQNAKELVPVESTPQLKTISFLEAMEWTLLQTTAPAFSSLPPPQQAQLSEKAQVFFQKALTVWQSSATEALATFRVDGLPLEEQQQQLELYVEIWVRLGCGAFRFRNTKAAIHCSDQALVPNSNLLDAAEQAVWITASTWRWLALAELLRGRAILTLVSGETAAWSLIKAVIRHLGHAAEYATRVGATSITLRAGEVAWNTVLTVMAALDEERASGERSDSAEEEEEWRRLVPGLRQLLHQLDRARRHGGSTDEWAGRFVGDFTLLVLDVCEKAKDWTGAVEIADAVLSHADDSESSRIPGDLLKDISSFQAIASATPSMERRWAFARHALEQVFIAWQCILDLVNEQDLQQRYEQEQADSAGASTLGYDEWKQGKPTKFATGCPRAAGGWAAFFQQLETSTTQRFYMPWASSLMVVGMQTPSVRHFSHPVLTMHILEQLVDVLTSLGQEELVLPALCLHQVVYFAYAPTKSQTIEIWIDLTLHRVLEHLNISVCSIPLQKALESLQSRAQLILKELQQQQIPLEDETIDEGTGGARKDLLRRRAVLQLSGANTANKAAECVQLLLSVGFVRQGKIVLMMLESIATRSSDSVASQQAPHPLRAVCGLLRSCVLELEGQRNEALESLEHALITGRLDVSTLVAQTIRQCELLEDPKEAQDRLLTTERRVAAALLASIETPLLQPPSHATVKYLTALHNPLTGSSSASTPTTTSSVTSAPTSQSSAAPQAPPPVDLDGTVALASLKFARAHVQVKRANDAVSGGSSLDHALAIFREAMEMLVLVDAKYLRAVNCAKFASAILQLDYAPGALARERALLVAHALFSQAASILDEVRSRGLTLTDSVETDSRLLVPLDREIAGVKLHLAQLELALEQSQPVIKALEMTWYAWDRDSRRTVVDKWLDHTGPQQRVMRHGSASRAFVWASVAENLLHSLPDSLSDKAMATALQAQCRRVHWYHDETEREQTTALLSDLWTRHTSDTAKHETWIACASTAPVPSDSESPSDSLLTAQLDALTRDVETQAARAMENRHVSVVRVCAYELVQLYGCRRPVDCAKSLLLYQSAVVSGSHMQTLVQRCLPSSHAASLHWQRMEKLSATSADAAQHSVPFQLSRLFLEQQSDLYKRMAVVTPVDAVLAALPANVRVLCLQFSPDGCFLYVCLMNSEGFAVMARMESTDTKLTLLAELKQRVETWRRDVSNATASTETSATSDAAEFESVEDSNTVSDALENEFSSIVRGMNEFFSPLWDHSVLSSALQAELPGNHLVLLVDRALEFLPLGALAPLGSADAISRDFSLHMLHHRLAAVKAQPLRRDDIRVAIDPRHDDAGLGDQTLTTIGAQMFKKPGAPLAAWRDLVEHGQPPTPTDWQLAVMGRRAGGVCYVGPSRVIGSMLPLPTLAAMNLSASCYVLLLLDRAENAGTARRQSKIDSDKPRWQLELENDPYVCALLCSLCGVNALVMNQWTSTFHSARRLANAVLGGISRGQSIARAVRRYPDSVAPITPGAAASSVPRKASAAAVEAVKPRLKNSIRFNTVVFGLGHVTLKGSD</sequence>
<feature type="compositionally biased region" description="Low complexity" evidence="1">
    <location>
        <begin position="1603"/>
        <end position="1627"/>
    </location>
</feature>
<proteinExistence type="predicted"/>
<gene>
    <name evidence="2" type="ORF">P43SY_002800</name>
</gene>
<evidence type="ECO:0000313" key="2">
    <source>
        <dbReference type="EMBL" id="KAJ0410468.1"/>
    </source>
</evidence>
<feature type="region of interest" description="Disordered" evidence="1">
    <location>
        <begin position="674"/>
        <end position="693"/>
    </location>
</feature>
<keyword evidence="3" id="KW-1185">Reference proteome</keyword>
<protein>
    <submittedName>
        <fullName evidence="2">Uncharacterized protein</fullName>
    </submittedName>
</protein>
<feature type="region of interest" description="Disordered" evidence="1">
    <location>
        <begin position="1601"/>
        <end position="1632"/>
    </location>
</feature>
<dbReference type="EMBL" id="JAKCXM010000001">
    <property type="protein sequence ID" value="KAJ0410468.1"/>
    <property type="molecule type" value="Genomic_DNA"/>
</dbReference>
<dbReference type="InterPro" id="IPR039586">
    <property type="entry name" value="CFAP46"/>
</dbReference>
<dbReference type="GO" id="GO:0060294">
    <property type="term" value="P:cilium movement involved in cell motility"/>
    <property type="evidence" value="ECO:0007669"/>
    <property type="project" value="InterPro"/>
</dbReference>
<organism evidence="2 3">
    <name type="scientific">Pythium insidiosum</name>
    <name type="common">Pythiosis disease agent</name>
    <dbReference type="NCBI Taxonomy" id="114742"/>
    <lineage>
        <taxon>Eukaryota</taxon>
        <taxon>Sar</taxon>
        <taxon>Stramenopiles</taxon>
        <taxon>Oomycota</taxon>
        <taxon>Peronosporomycetes</taxon>
        <taxon>Pythiales</taxon>
        <taxon>Pythiaceae</taxon>
        <taxon>Pythium</taxon>
    </lineage>
</organism>
<evidence type="ECO:0000256" key="1">
    <source>
        <dbReference type="SAM" id="MobiDB-lite"/>
    </source>
</evidence>